<dbReference type="GO" id="GO:0016788">
    <property type="term" value="F:hydrolase activity, acting on ester bonds"/>
    <property type="evidence" value="ECO:0007669"/>
    <property type="project" value="InterPro"/>
</dbReference>
<evidence type="ECO:0000256" key="6">
    <source>
        <dbReference type="ARBA" id="ARBA00023180"/>
    </source>
</evidence>
<evidence type="ECO:0000256" key="2">
    <source>
        <dbReference type="ARBA" id="ARBA00022723"/>
    </source>
</evidence>
<evidence type="ECO:0000256" key="7">
    <source>
        <dbReference type="SAM" id="SignalP"/>
    </source>
</evidence>
<feature type="chain" id="PRO_5041298779" evidence="7">
    <location>
        <begin position="22"/>
        <end position="264"/>
    </location>
</feature>
<name>A0AA41X430_9ALTE</name>
<evidence type="ECO:0000256" key="3">
    <source>
        <dbReference type="ARBA" id="ARBA00022759"/>
    </source>
</evidence>
<proteinExistence type="predicted"/>
<dbReference type="RefSeq" id="WP_254099358.1">
    <property type="nucleotide sequence ID" value="NZ_JANATA010000005.1"/>
</dbReference>
<keyword evidence="3" id="KW-0255">Endonuclease</keyword>
<dbReference type="GO" id="GO:0004519">
    <property type="term" value="F:endonuclease activity"/>
    <property type="evidence" value="ECO:0007669"/>
    <property type="project" value="UniProtKB-KW"/>
</dbReference>
<dbReference type="GO" id="GO:0006308">
    <property type="term" value="P:DNA catabolic process"/>
    <property type="evidence" value="ECO:0007669"/>
    <property type="project" value="InterPro"/>
</dbReference>
<keyword evidence="1" id="KW-0540">Nuclease</keyword>
<keyword evidence="2" id="KW-0479">Metal-binding</keyword>
<dbReference type="GO" id="GO:0046872">
    <property type="term" value="F:metal ion binding"/>
    <property type="evidence" value="ECO:0007669"/>
    <property type="project" value="UniProtKB-KW"/>
</dbReference>
<keyword evidence="4" id="KW-0378">Hydrolase</keyword>
<dbReference type="Proteomes" id="UP001165413">
    <property type="component" value="Unassembled WGS sequence"/>
</dbReference>
<protein>
    <submittedName>
        <fullName evidence="8">S1/P1 nuclease</fullName>
    </submittedName>
</protein>
<gene>
    <name evidence="8" type="ORF">NLF92_04670</name>
</gene>
<dbReference type="GO" id="GO:0003676">
    <property type="term" value="F:nucleic acid binding"/>
    <property type="evidence" value="ECO:0007669"/>
    <property type="project" value="InterPro"/>
</dbReference>
<evidence type="ECO:0000256" key="1">
    <source>
        <dbReference type="ARBA" id="ARBA00022722"/>
    </source>
</evidence>
<dbReference type="PANTHER" id="PTHR33146:SF26">
    <property type="entry name" value="ENDONUCLEASE 4"/>
    <property type="match status" value="1"/>
</dbReference>
<keyword evidence="7" id="KW-0732">Signal</keyword>
<feature type="signal peptide" evidence="7">
    <location>
        <begin position="1"/>
        <end position="21"/>
    </location>
</feature>
<keyword evidence="9" id="KW-1185">Reference proteome</keyword>
<accession>A0AA41X430</accession>
<dbReference type="AlphaFoldDB" id="A0AA41X430"/>
<dbReference type="Gene3D" id="1.10.575.10">
    <property type="entry name" value="P1 Nuclease"/>
    <property type="match status" value="1"/>
</dbReference>
<dbReference type="EMBL" id="JANATA010000005">
    <property type="protein sequence ID" value="MCP3428234.1"/>
    <property type="molecule type" value="Genomic_DNA"/>
</dbReference>
<evidence type="ECO:0000313" key="9">
    <source>
        <dbReference type="Proteomes" id="UP001165413"/>
    </source>
</evidence>
<dbReference type="CDD" id="cd11010">
    <property type="entry name" value="S1-P1_nuclease"/>
    <property type="match status" value="1"/>
</dbReference>
<dbReference type="InterPro" id="IPR003154">
    <property type="entry name" value="S1/P1nuclease"/>
</dbReference>
<evidence type="ECO:0000313" key="8">
    <source>
        <dbReference type="EMBL" id="MCP3428234.1"/>
    </source>
</evidence>
<reference evidence="8" key="1">
    <citation type="submission" date="2022-07" db="EMBL/GenBank/DDBJ databases">
        <title>Characterization of the Novel Bacterium Alteromonas immobilis LMIT006 and Alteromonas gregis LMIT007.</title>
        <authorList>
            <person name="Lin X."/>
        </authorList>
    </citation>
    <scope>NUCLEOTIDE SEQUENCE</scope>
    <source>
        <strain evidence="8">LMIT007</strain>
    </source>
</reference>
<keyword evidence="5" id="KW-1015">Disulfide bond</keyword>
<evidence type="ECO:0000256" key="4">
    <source>
        <dbReference type="ARBA" id="ARBA00022801"/>
    </source>
</evidence>
<sequence length="264" mass="30322">MRLWLLSAALVCSLASSSVFAWGQVGHRVTGKIAEQYLTPEAKAAYKKLFPLESLAEISSYADENRSNPAPFWQKEAGPYHYVTVPDGKHYHEVGAPAQGDSYTALNKFRSIVLDETKSLAERRRALHFIVHIIGDLHQPLHVGNGTDRGGNDVKLSFFWSNSNLHRVWDSGLIDRLQLSYTEWYEWLSVKITEEQAERWMEPDPLVWIAESKMLRDGVYPKVEDNKKIRLSWDYLYEHKPTVKRRLSQGGVRIAAYLNEMFAK</sequence>
<keyword evidence="6" id="KW-0325">Glycoprotein</keyword>
<dbReference type="SUPFAM" id="SSF48537">
    <property type="entry name" value="Phospholipase C/P1 nuclease"/>
    <property type="match status" value="1"/>
</dbReference>
<evidence type="ECO:0000256" key="5">
    <source>
        <dbReference type="ARBA" id="ARBA00023157"/>
    </source>
</evidence>
<dbReference type="Pfam" id="PF02265">
    <property type="entry name" value="S1-P1_nuclease"/>
    <property type="match status" value="1"/>
</dbReference>
<dbReference type="PANTHER" id="PTHR33146">
    <property type="entry name" value="ENDONUCLEASE 4"/>
    <property type="match status" value="1"/>
</dbReference>
<organism evidence="8 9">
    <name type="scientific">Opacimonas viscosa</name>
    <dbReference type="NCBI Taxonomy" id="2961944"/>
    <lineage>
        <taxon>Bacteria</taxon>
        <taxon>Pseudomonadati</taxon>
        <taxon>Pseudomonadota</taxon>
        <taxon>Gammaproteobacteria</taxon>
        <taxon>Alteromonadales</taxon>
        <taxon>Alteromonadaceae</taxon>
        <taxon>Opacimonas</taxon>
    </lineage>
</organism>
<dbReference type="InterPro" id="IPR008947">
    <property type="entry name" value="PLipase_C/P1_nuclease_dom_sf"/>
</dbReference>
<comment type="caution">
    <text evidence="8">The sequence shown here is derived from an EMBL/GenBank/DDBJ whole genome shotgun (WGS) entry which is preliminary data.</text>
</comment>